<dbReference type="InterPro" id="IPR036890">
    <property type="entry name" value="HATPase_C_sf"/>
</dbReference>
<dbReference type="SMART" id="SM00260">
    <property type="entry name" value="CheW"/>
    <property type="match status" value="1"/>
</dbReference>
<dbReference type="Pfam" id="PF01584">
    <property type="entry name" value="CheW"/>
    <property type="match status" value="1"/>
</dbReference>
<dbReference type="InterPro" id="IPR036097">
    <property type="entry name" value="HisK_dim/P_sf"/>
</dbReference>
<dbReference type="CDD" id="cd16916">
    <property type="entry name" value="HATPase_CheA-like"/>
    <property type="match status" value="1"/>
</dbReference>
<reference evidence="15" key="1">
    <citation type="submission" date="2018-02" db="EMBL/GenBank/DDBJ databases">
        <authorList>
            <person name="O'Hara-Hanley K."/>
            <person name="Soby S."/>
        </authorList>
    </citation>
    <scope>NUCLEOTIDE SEQUENCE [LARGE SCALE GENOMIC DNA]</scope>
    <source>
        <strain evidence="15">MWU14-2602</strain>
    </source>
</reference>
<dbReference type="Pfam" id="PF01627">
    <property type="entry name" value="Hpt"/>
    <property type="match status" value="1"/>
</dbReference>
<name>A0A2S5DGX0_9NEIS</name>
<evidence type="ECO:0000256" key="1">
    <source>
        <dbReference type="ARBA" id="ARBA00000085"/>
    </source>
</evidence>
<proteinExistence type="predicted"/>
<feature type="compositionally biased region" description="Pro residues" evidence="10">
    <location>
        <begin position="204"/>
        <end position="217"/>
    </location>
</feature>
<keyword evidence="15" id="KW-1185">Reference proteome</keyword>
<dbReference type="GO" id="GO:0005737">
    <property type="term" value="C:cytoplasm"/>
    <property type="evidence" value="ECO:0007669"/>
    <property type="project" value="InterPro"/>
</dbReference>
<dbReference type="SMART" id="SM00387">
    <property type="entry name" value="HATPase_c"/>
    <property type="match status" value="1"/>
</dbReference>
<feature type="region of interest" description="Disordered" evidence="10">
    <location>
        <begin position="180"/>
        <end position="229"/>
    </location>
</feature>
<keyword evidence="6" id="KW-0418">Kinase</keyword>
<feature type="modified residue" description="Phosphohistidine" evidence="9">
    <location>
        <position position="50"/>
    </location>
</feature>
<dbReference type="GO" id="GO:0006935">
    <property type="term" value="P:chemotaxis"/>
    <property type="evidence" value="ECO:0007669"/>
    <property type="project" value="InterPro"/>
</dbReference>
<keyword evidence="4 9" id="KW-0597">Phosphoprotein</keyword>
<dbReference type="PANTHER" id="PTHR43395">
    <property type="entry name" value="SENSOR HISTIDINE KINASE CHEA"/>
    <property type="match status" value="1"/>
</dbReference>
<dbReference type="SUPFAM" id="SSF47226">
    <property type="entry name" value="Histidine-containing phosphotransfer domain, HPT domain"/>
    <property type="match status" value="1"/>
</dbReference>
<evidence type="ECO:0000259" key="11">
    <source>
        <dbReference type="PROSITE" id="PS50109"/>
    </source>
</evidence>
<dbReference type="SMART" id="SM01231">
    <property type="entry name" value="H-kinase_dim"/>
    <property type="match status" value="1"/>
</dbReference>
<dbReference type="SMART" id="SM00073">
    <property type="entry name" value="HPT"/>
    <property type="match status" value="1"/>
</dbReference>
<dbReference type="CDD" id="cd00088">
    <property type="entry name" value="HPT"/>
    <property type="match status" value="1"/>
</dbReference>
<dbReference type="SUPFAM" id="SSF47384">
    <property type="entry name" value="Homodimeric domain of signal transducing histidine kinase"/>
    <property type="match status" value="1"/>
</dbReference>
<dbReference type="PANTHER" id="PTHR43395:SF1">
    <property type="entry name" value="CHEMOTAXIS PROTEIN CHEA"/>
    <property type="match status" value="1"/>
</dbReference>
<evidence type="ECO:0000256" key="3">
    <source>
        <dbReference type="ARBA" id="ARBA00021495"/>
    </source>
</evidence>
<dbReference type="Gene3D" id="1.10.287.560">
    <property type="entry name" value="Histidine kinase CheA-like, homodimeric domain"/>
    <property type="match status" value="1"/>
</dbReference>
<evidence type="ECO:0000256" key="9">
    <source>
        <dbReference type="PROSITE-ProRule" id="PRU00110"/>
    </source>
</evidence>
<evidence type="ECO:0000256" key="8">
    <source>
        <dbReference type="ARBA" id="ARBA00035100"/>
    </source>
</evidence>
<evidence type="ECO:0000256" key="4">
    <source>
        <dbReference type="ARBA" id="ARBA00022553"/>
    </source>
</evidence>
<dbReference type="GO" id="GO:0000155">
    <property type="term" value="F:phosphorelay sensor kinase activity"/>
    <property type="evidence" value="ECO:0007669"/>
    <property type="project" value="InterPro"/>
</dbReference>
<comment type="function">
    <text evidence="8">Involved in the transmission of sensory signals from the chemoreceptors to the flagellar motors. CheA is autophosphorylated; it can transfer its phosphate group to either CheB or CheY.</text>
</comment>
<dbReference type="PROSITE" id="PS50894">
    <property type="entry name" value="HPT"/>
    <property type="match status" value="1"/>
</dbReference>
<comment type="caution">
    <text evidence="14">The sequence shown here is derived from an EMBL/GenBank/DDBJ whole genome shotgun (WGS) entry which is preliminary data.</text>
</comment>
<accession>A0A2S5DGX0</accession>
<dbReference type="InterPro" id="IPR036061">
    <property type="entry name" value="CheW-like_dom_sf"/>
</dbReference>
<dbReference type="InterPro" id="IPR004358">
    <property type="entry name" value="Sig_transdc_His_kin-like_C"/>
</dbReference>
<dbReference type="SUPFAM" id="SSF50341">
    <property type="entry name" value="CheW-like"/>
    <property type="match status" value="1"/>
</dbReference>
<dbReference type="EC" id="2.7.13.3" evidence="2"/>
<dbReference type="OrthoDB" id="9146932at2"/>
<dbReference type="InterPro" id="IPR008207">
    <property type="entry name" value="Sig_transdc_His_kin_Hpt_dom"/>
</dbReference>
<protein>
    <recommendedName>
        <fullName evidence="3">Chemotaxis protein CheA</fullName>
        <ecNumber evidence="2">2.7.13.3</ecNumber>
    </recommendedName>
</protein>
<dbReference type="Pfam" id="PF02518">
    <property type="entry name" value="HATPase_c"/>
    <property type="match status" value="1"/>
</dbReference>
<comment type="catalytic activity">
    <reaction evidence="1">
        <text>ATP + protein L-histidine = ADP + protein N-phospho-L-histidine.</text>
        <dbReference type="EC" id="2.7.13.3"/>
    </reaction>
</comment>
<gene>
    <name evidence="14" type="ORF">C2I19_09215</name>
</gene>
<feature type="compositionally biased region" description="Low complexity" evidence="10">
    <location>
        <begin position="180"/>
        <end position="203"/>
    </location>
</feature>
<keyword evidence="5" id="KW-0808">Transferase</keyword>
<evidence type="ECO:0000313" key="14">
    <source>
        <dbReference type="EMBL" id="POZ62335.1"/>
    </source>
</evidence>
<dbReference type="PROSITE" id="PS50851">
    <property type="entry name" value="CHEW"/>
    <property type="match status" value="1"/>
</dbReference>
<dbReference type="FunFam" id="3.30.565.10:FF:000016">
    <property type="entry name" value="Chemotaxis protein CheA, putative"/>
    <property type="match status" value="1"/>
</dbReference>
<dbReference type="Gene3D" id="1.20.120.160">
    <property type="entry name" value="HPT domain"/>
    <property type="match status" value="1"/>
</dbReference>
<evidence type="ECO:0000256" key="6">
    <source>
        <dbReference type="ARBA" id="ARBA00022777"/>
    </source>
</evidence>
<organism evidence="14 15">
    <name type="scientific">Chromobacterium alticapitis</name>
    <dbReference type="NCBI Taxonomy" id="2073169"/>
    <lineage>
        <taxon>Bacteria</taxon>
        <taxon>Pseudomonadati</taxon>
        <taxon>Pseudomonadota</taxon>
        <taxon>Betaproteobacteria</taxon>
        <taxon>Neisseriales</taxon>
        <taxon>Chromobacteriaceae</taxon>
        <taxon>Chromobacterium</taxon>
    </lineage>
</organism>
<evidence type="ECO:0000313" key="15">
    <source>
        <dbReference type="Proteomes" id="UP000237082"/>
    </source>
</evidence>
<feature type="domain" description="Histidine kinase" evidence="11">
    <location>
        <begin position="244"/>
        <end position="485"/>
    </location>
</feature>
<dbReference type="PRINTS" id="PR00344">
    <property type="entry name" value="BCTRLSENSOR"/>
</dbReference>
<dbReference type="InterPro" id="IPR051315">
    <property type="entry name" value="Bact_Chemotaxis_CheA"/>
</dbReference>
<keyword evidence="7" id="KW-0902">Two-component regulatory system</keyword>
<dbReference type="InterPro" id="IPR004105">
    <property type="entry name" value="CheA-like_dim"/>
</dbReference>
<dbReference type="RefSeq" id="WP_103902408.1">
    <property type="nucleotide sequence ID" value="NZ_PQWB01000032.1"/>
</dbReference>
<dbReference type="InterPro" id="IPR002545">
    <property type="entry name" value="CheW-lke_dom"/>
</dbReference>
<sequence length="629" mass="67195">MSEFGGMEELLQDFLMESTDLLSDVDNKLVELEKRPEDKALLNDIFRGFHTIKGGAGFLNVIPMVNLCHRTENLFDKLRNGEMHITPEVMDVILDATGIVRDMFGTLSQGLMPGDADSRTLSALDAALAGQPLVAEATAHHTHAPAAAATAAPAGNGPDWNQLYQAVAPAATAAAPAPAAPASAAPAPQPAALAPSAPRAEAPAPVPAPAKAPPPSKPAGGPVASGPQENTIRIDTVRLDMVLNLSGEIGLTKNRLTTLRTEILQGNRDTNTLRSLDEAISQLDLLVGDLQNAVMKTRMQPIGRLFQKYPRLARDLARQLGKEVELVLSGEETELDKTMIEDLNDPLVHLVRNAVDHGIESPEDRIASGKKPQALVQLTAEQVGDHILIEITDDGKGMNPDALRRKAIEKGLIDQETANTLDEKQCLQLIFLPGFSTKDQISSVSGRGVGMDVVRTNIQKLNGRIDINSVAGEGTRISISLPLTLAILPVLVVRACNQPFAVPLAMVREIITIDGNAIQEVSGRPTIVVRDEILPLKTLAGLLGWEPTQKPYFGVLMQSAEKSFILAIDSFVGRDDVVIKPLQNIRPKGVAGATLSGDGSVVLVLDMEDLLTSSEGNNVQTRTTDMIAS</sequence>
<feature type="compositionally biased region" description="Low complexity" evidence="10">
    <location>
        <begin position="218"/>
        <end position="227"/>
    </location>
</feature>
<dbReference type="InterPro" id="IPR037006">
    <property type="entry name" value="CheA-like_homodim_sf"/>
</dbReference>
<dbReference type="InterPro" id="IPR036641">
    <property type="entry name" value="HPT_dom_sf"/>
</dbReference>
<feature type="domain" description="CheW-like" evidence="12">
    <location>
        <begin position="487"/>
        <end position="616"/>
    </location>
</feature>
<feature type="domain" description="HPt" evidence="13">
    <location>
        <begin position="3"/>
        <end position="107"/>
    </location>
</feature>
<evidence type="ECO:0000256" key="7">
    <source>
        <dbReference type="ARBA" id="ARBA00023012"/>
    </source>
</evidence>
<evidence type="ECO:0000256" key="10">
    <source>
        <dbReference type="SAM" id="MobiDB-lite"/>
    </source>
</evidence>
<dbReference type="EMBL" id="PQWB01000032">
    <property type="protein sequence ID" value="POZ62335.1"/>
    <property type="molecule type" value="Genomic_DNA"/>
</dbReference>
<dbReference type="Proteomes" id="UP000237082">
    <property type="component" value="Unassembled WGS sequence"/>
</dbReference>
<dbReference type="AlphaFoldDB" id="A0A2S5DGX0"/>
<dbReference type="Gene3D" id="3.30.565.10">
    <property type="entry name" value="Histidine kinase-like ATPase, C-terminal domain"/>
    <property type="match status" value="1"/>
</dbReference>
<evidence type="ECO:0000259" key="13">
    <source>
        <dbReference type="PROSITE" id="PS50894"/>
    </source>
</evidence>
<dbReference type="Pfam" id="PF02895">
    <property type="entry name" value="H-kinase_dim"/>
    <property type="match status" value="1"/>
</dbReference>
<dbReference type="InterPro" id="IPR005467">
    <property type="entry name" value="His_kinase_dom"/>
</dbReference>
<dbReference type="InterPro" id="IPR003594">
    <property type="entry name" value="HATPase_dom"/>
</dbReference>
<dbReference type="SUPFAM" id="SSF55874">
    <property type="entry name" value="ATPase domain of HSP90 chaperone/DNA topoisomerase II/histidine kinase"/>
    <property type="match status" value="1"/>
</dbReference>
<evidence type="ECO:0000259" key="12">
    <source>
        <dbReference type="PROSITE" id="PS50851"/>
    </source>
</evidence>
<dbReference type="Gene3D" id="2.30.30.40">
    <property type="entry name" value="SH3 Domains"/>
    <property type="match status" value="1"/>
</dbReference>
<evidence type="ECO:0000256" key="2">
    <source>
        <dbReference type="ARBA" id="ARBA00012438"/>
    </source>
</evidence>
<evidence type="ECO:0000256" key="5">
    <source>
        <dbReference type="ARBA" id="ARBA00022679"/>
    </source>
</evidence>
<dbReference type="PROSITE" id="PS50109">
    <property type="entry name" value="HIS_KIN"/>
    <property type="match status" value="1"/>
</dbReference>